<dbReference type="InterPro" id="IPR020904">
    <property type="entry name" value="Sc_DH/Rdtase_CS"/>
</dbReference>
<dbReference type="EMBL" id="MWQY01000002">
    <property type="protein sequence ID" value="ORC37971.1"/>
    <property type="molecule type" value="Genomic_DNA"/>
</dbReference>
<name>A0A1Y1S3H5_9SPIO</name>
<reference evidence="3 4" key="1">
    <citation type="submission" date="2017-03" db="EMBL/GenBank/DDBJ databases">
        <title>Draft Genome sequence of Marispirochaeta sp. strain JC444.</title>
        <authorList>
            <person name="Shivani Y."/>
            <person name="Subhash Y."/>
            <person name="Sasikala C."/>
            <person name="Ramana C."/>
        </authorList>
    </citation>
    <scope>NUCLEOTIDE SEQUENCE [LARGE SCALE GENOMIC DNA]</scope>
    <source>
        <strain evidence="3 4">JC444</strain>
    </source>
</reference>
<dbReference type="Gene3D" id="3.40.50.720">
    <property type="entry name" value="NAD(P)-binding Rossmann-like Domain"/>
    <property type="match status" value="1"/>
</dbReference>
<dbReference type="PRINTS" id="PR00081">
    <property type="entry name" value="GDHRDH"/>
</dbReference>
<evidence type="ECO:0000256" key="2">
    <source>
        <dbReference type="RuleBase" id="RU000363"/>
    </source>
</evidence>
<dbReference type="SUPFAM" id="SSF51735">
    <property type="entry name" value="NAD(P)-binding Rossmann-fold domains"/>
    <property type="match status" value="1"/>
</dbReference>
<evidence type="ECO:0000256" key="1">
    <source>
        <dbReference type="ARBA" id="ARBA00006484"/>
    </source>
</evidence>
<dbReference type="STRING" id="1963862.B4O97_02950"/>
<dbReference type="Proteomes" id="UP000192343">
    <property type="component" value="Unassembled WGS sequence"/>
</dbReference>
<dbReference type="OrthoDB" id="9803333at2"/>
<accession>A0A1Y1S3H5</accession>
<comment type="similarity">
    <text evidence="1 2">Belongs to the short-chain dehydrogenases/reductases (SDR) family.</text>
</comment>
<dbReference type="AlphaFoldDB" id="A0A1Y1S3H5"/>
<dbReference type="InterPro" id="IPR036291">
    <property type="entry name" value="NAD(P)-bd_dom_sf"/>
</dbReference>
<dbReference type="InterPro" id="IPR002347">
    <property type="entry name" value="SDR_fam"/>
</dbReference>
<evidence type="ECO:0000313" key="4">
    <source>
        <dbReference type="Proteomes" id="UP000192343"/>
    </source>
</evidence>
<evidence type="ECO:0000313" key="3">
    <source>
        <dbReference type="EMBL" id="ORC37971.1"/>
    </source>
</evidence>
<comment type="caution">
    <text evidence="3">The sequence shown here is derived from an EMBL/GenBank/DDBJ whole genome shotgun (WGS) entry which is preliminary data.</text>
</comment>
<evidence type="ECO:0008006" key="5">
    <source>
        <dbReference type="Google" id="ProtNLM"/>
    </source>
</evidence>
<keyword evidence="4" id="KW-1185">Reference proteome</keyword>
<organism evidence="3 4">
    <name type="scientific">Marispirochaeta aestuarii</name>
    <dbReference type="NCBI Taxonomy" id="1963862"/>
    <lineage>
        <taxon>Bacteria</taxon>
        <taxon>Pseudomonadati</taxon>
        <taxon>Spirochaetota</taxon>
        <taxon>Spirochaetia</taxon>
        <taxon>Spirochaetales</taxon>
        <taxon>Spirochaetaceae</taxon>
        <taxon>Marispirochaeta</taxon>
    </lineage>
</organism>
<dbReference type="GO" id="GO:0016616">
    <property type="term" value="F:oxidoreductase activity, acting on the CH-OH group of donors, NAD or NADP as acceptor"/>
    <property type="evidence" value="ECO:0007669"/>
    <property type="project" value="TreeGrafter"/>
</dbReference>
<dbReference type="PROSITE" id="PS00061">
    <property type="entry name" value="ADH_SHORT"/>
    <property type="match status" value="1"/>
</dbReference>
<proteinExistence type="inferred from homology"/>
<dbReference type="PANTHER" id="PTHR42760">
    <property type="entry name" value="SHORT-CHAIN DEHYDROGENASES/REDUCTASES FAMILY MEMBER"/>
    <property type="match status" value="1"/>
</dbReference>
<dbReference type="CDD" id="cd05233">
    <property type="entry name" value="SDR_c"/>
    <property type="match status" value="1"/>
</dbReference>
<sequence length="278" mass="29679">MQNRNLSLSGKNVWVTGSSRGIGKAIAEHFASCGANVVIHGSRPDSTRVFNEGESLESNAKAVAEKYGVTCLAVTGDLTDWKAVQRIVDEIHQKLGAIDVLVNNAGGDIGTKGVAADMAGKPDGNDATNISVEDIKTVMDRNFLTCVYSCKAVAPEMMERKSGKIINIGSIAGLKGLPGAAIYASSKAAVHEYSRCLAVQLRPWDINVNVIAPGDTLTERYIASRPTDDSRKVHEGTLDRYGWPEEVATAVEFLATDASRFITGEVIRVDGGSQVWPS</sequence>
<protein>
    <recommendedName>
        <fullName evidence="5">3-oxoacyl-ACP reductase</fullName>
    </recommendedName>
</protein>
<dbReference type="PANTHER" id="PTHR42760:SF78">
    <property type="entry name" value="3-OXOACYL-[ACYL-CARRIER-PROTEIN] REDUCTASE [NADH]"/>
    <property type="match status" value="1"/>
</dbReference>
<dbReference type="Pfam" id="PF00106">
    <property type="entry name" value="adh_short"/>
    <property type="match status" value="1"/>
</dbReference>
<gene>
    <name evidence="3" type="ORF">B4O97_02950</name>
</gene>
<dbReference type="FunFam" id="3.40.50.720:FF:000084">
    <property type="entry name" value="Short-chain dehydrogenase reductase"/>
    <property type="match status" value="1"/>
</dbReference>
<dbReference type="RefSeq" id="WP_083048155.1">
    <property type="nucleotide sequence ID" value="NZ_CAXXQO010000003.1"/>
</dbReference>
<dbReference type="PRINTS" id="PR00080">
    <property type="entry name" value="SDRFAMILY"/>
</dbReference>